<name>A0A6J7GHU7_9ZZZZ</name>
<gene>
    <name evidence="5" type="ORF">UFOPK3516_01310</name>
</gene>
<accession>A0A6J7GHU7</accession>
<protein>
    <submittedName>
        <fullName evidence="5">Unannotated protein</fullName>
    </submittedName>
</protein>
<evidence type="ECO:0000256" key="2">
    <source>
        <dbReference type="ARBA" id="ARBA00022741"/>
    </source>
</evidence>
<dbReference type="PROSITE" id="PS50893">
    <property type="entry name" value="ABC_TRANSPORTER_2"/>
    <property type="match status" value="1"/>
</dbReference>
<dbReference type="PANTHER" id="PTHR43158">
    <property type="entry name" value="SKFA PEPTIDE EXPORT ATP-BINDING PROTEIN SKFE"/>
    <property type="match status" value="1"/>
</dbReference>
<dbReference type="Pfam" id="PF00005">
    <property type="entry name" value="ABC_tran"/>
    <property type="match status" value="1"/>
</dbReference>
<reference evidence="5" key="1">
    <citation type="submission" date="2020-05" db="EMBL/GenBank/DDBJ databases">
        <authorList>
            <person name="Chiriac C."/>
            <person name="Salcher M."/>
            <person name="Ghai R."/>
            <person name="Kavagutti S V."/>
        </authorList>
    </citation>
    <scope>NUCLEOTIDE SEQUENCE</scope>
</reference>
<dbReference type="InterPro" id="IPR003439">
    <property type="entry name" value="ABC_transporter-like_ATP-bd"/>
</dbReference>
<keyword evidence="2" id="KW-0547">Nucleotide-binding</keyword>
<evidence type="ECO:0000256" key="3">
    <source>
        <dbReference type="ARBA" id="ARBA00022840"/>
    </source>
</evidence>
<dbReference type="SMART" id="SM00382">
    <property type="entry name" value="AAA"/>
    <property type="match status" value="1"/>
</dbReference>
<proteinExistence type="predicted"/>
<dbReference type="Gene3D" id="3.40.50.300">
    <property type="entry name" value="P-loop containing nucleotide triphosphate hydrolases"/>
    <property type="match status" value="1"/>
</dbReference>
<evidence type="ECO:0000313" key="5">
    <source>
        <dbReference type="EMBL" id="CAB4907941.1"/>
    </source>
</evidence>
<dbReference type="EMBL" id="CAFBMB010000130">
    <property type="protein sequence ID" value="CAB4907941.1"/>
    <property type="molecule type" value="Genomic_DNA"/>
</dbReference>
<evidence type="ECO:0000256" key="1">
    <source>
        <dbReference type="ARBA" id="ARBA00022448"/>
    </source>
</evidence>
<dbReference type="GO" id="GO:0005524">
    <property type="term" value="F:ATP binding"/>
    <property type="evidence" value="ECO:0007669"/>
    <property type="project" value="UniProtKB-KW"/>
</dbReference>
<dbReference type="PANTHER" id="PTHR43158:SF2">
    <property type="entry name" value="SKFA PEPTIDE EXPORT ATP-BINDING PROTEIN SKFE"/>
    <property type="match status" value="1"/>
</dbReference>
<dbReference type="InterPro" id="IPR015856">
    <property type="entry name" value="ABC_transpr_CbiO/EcfA_su"/>
</dbReference>
<keyword evidence="3" id="KW-0067">ATP-binding</keyword>
<dbReference type="InterPro" id="IPR003593">
    <property type="entry name" value="AAA+_ATPase"/>
</dbReference>
<dbReference type="GO" id="GO:0016020">
    <property type="term" value="C:membrane"/>
    <property type="evidence" value="ECO:0007669"/>
    <property type="project" value="InterPro"/>
</dbReference>
<dbReference type="SUPFAM" id="SSF52540">
    <property type="entry name" value="P-loop containing nucleoside triphosphate hydrolases"/>
    <property type="match status" value="1"/>
</dbReference>
<dbReference type="GO" id="GO:0055085">
    <property type="term" value="P:transmembrane transport"/>
    <property type="evidence" value="ECO:0007669"/>
    <property type="project" value="InterPro"/>
</dbReference>
<sequence>MSRVLEFDRVSLQRGGRPVLRDFSWTVDSRERWVVLGPNGSGKTSILEIIAGWDLPTSGRAVVLDEELSTADPEWLRPRIGLASAAMLKRFDPEESVSDAVVSAAYAAAQARGREIEDIDIRRARRVLGEWGLGELTSRAFGSLSEGEQKRLQLARAIMTDPELLLLDEPTAGLDVVARSELLNLLGAFAQVPSSPAIVVVTHHVEEIPHGFTHALIMRNGSSVSAGPLAAALTSDSLSAAYGVGIEVTVVNDAYVARVAY</sequence>
<dbReference type="InterPro" id="IPR027417">
    <property type="entry name" value="P-loop_NTPase"/>
</dbReference>
<dbReference type="CDD" id="cd03225">
    <property type="entry name" value="ABC_cobalt_CbiO_domain1"/>
    <property type="match status" value="1"/>
</dbReference>
<dbReference type="GO" id="GO:0016887">
    <property type="term" value="F:ATP hydrolysis activity"/>
    <property type="evidence" value="ECO:0007669"/>
    <property type="project" value="InterPro"/>
</dbReference>
<keyword evidence="1" id="KW-0813">Transport</keyword>
<evidence type="ECO:0000259" key="4">
    <source>
        <dbReference type="PROSITE" id="PS50893"/>
    </source>
</evidence>
<organism evidence="5">
    <name type="scientific">freshwater metagenome</name>
    <dbReference type="NCBI Taxonomy" id="449393"/>
    <lineage>
        <taxon>unclassified sequences</taxon>
        <taxon>metagenomes</taxon>
        <taxon>ecological metagenomes</taxon>
    </lineage>
</organism>
<dbReference type="AlphaFoldDB" id="A0A6J7GHU7"/>
<feature type="domain" description="ABC transporter" evidence="4">
    <location>
        <begin position="5"/>
        <end position="245"/>
    </location>
</feature>